<evidence type="ECO:0000259" key="1">
    <source>
        <dbReference type="SMART" id="SM00860"/>
    </source>
</evidence>
<accession>A0A5C6BC59</accession>
<dbReference type="SMART" id="SM00860">
    <property type="entry name" value="SMI1_KNR4"/>
    <property type="match status" value="1"/>
</dbReference>
<dbReference type="AlphaFoldDB" id="A0A5C6BC59"/>
<comment type="caution">
    <text evidence="2">The sequence shown here is derived from an EMBL/GenBank/DDBJ whole genome shotgun (WGS) entry which is preliminary data.</text>
</comment>
<evidence type="ECO:0000313" key="2">
    <source>
        <dbReference type="EMBL" id="TWU09520.1"/>
    </source>
</evidence>
<sequence length="215" mass="24804">MPTWDNWVQEWKRICDCVVNRGGTLTHFEVDPPALHSRIIEVEEQLGYPIPSSYREVLLNFSQRVSVLANLPDNSSCSESLKDVFAVSVMWDIERLPHLELQRQEIVEGNEGDSLFAPWRRVLLVETSSGGDDIAINLDPENKEEVVLLNLKHVETHQCKLGDNFQQFVDRMTDIGIPIWDSCAIRPFVNKPAWHLDSECENAKAWREWLGYSRM</sequence>
<gene>
    <name evidence="2" type="ORF">CA54_47620</name>
</gene>
<organism evidence="2 3">
    <name type="scientific">Symmachiella macrocystis</name>
    <dbReference type="NCBI Taxonomy" id="2527985"/>
    <lineage>
        <taxon>Bacteria</taxon>
        <taxon>Pseudomonadati</taxon>
        <taxon>Planctomycetota</taxon>
        <taxon>Planctomycetia</taxon>
        <taxon>Planctomycetales</taxon>
        <taxon>Planctomycetaceae</taxon>
        <taxon>Symmachiella</taxon>
    </lineage>
</organism>
<proteinExistence type="predicted"/>
<name>A0A5C6BC59_9PLAN</name>
<evidence type="ECO:0000313" key="3">
    <source>
        <dbReference type="Proteomes" id="UP000320735"/>
    </source>
</evidence>
<dbReference type="SUPFAM" id="SSF160631">
    <property type="entry name" value="SMI1/KNR4-like"/>
    <property type="match status" value="1"/>
</dbReference>
<dbReference type="InterPro" id="IPR018958">
    <property type="entry name" value="Knr4/Smi1-like_dom"/>
</dbReference>
<feature type="domain" description="Knr4/Smi1-like" evidence="1">
    <location>
        <begin position="33"/>
        <end position="171"/>
    </location>
</feature>
<dbReference type="Proteomes" id="UP000320735">
    <property type="component" value="Unassembled WGS sequence"/>
</dbReference>
<reference evidence="2 3" key="1">
    <citation type="submission" date="2019-02" db="EMBL/GenBank/DDBJ databases">
        <title>Deep-cultivation of Planctomycetes and their phenomic and genomic characterization uncovers novel biology.</title>
        <authorList>
            <person name="Wiegand S."/>
            <person name="Jogler M."/>
            <person name="Boedeker C."/>
            <person name="Pinto D."/>
            <person name="Vollmers J."/>
            <person name="Rivas-Marin E."/>
            <person name="Kohn T."/>
            <person name="Peeters S.H."/>
            <person name="Heuer A."/>
            <person name="Rast P."/>
            <person name="Oberbeckmann S."/>
            <person name="Bunk B."/>
            <person name="Jeske O."/>
            <person name="Meyerdierks A."/>
            <person name="Storesund J.E."/>
            <person name="Kallscheuer N."/>
            <person name="Luecker S."/>
            <person name="Lage O.M."/>
            <person name="Pohl T."/>
            <person name="Merkel B.J."/>
            <person name="Hornburger P."/>
            <person name="Mueller R.-W."/>
            <person name="Bruemmer F."/>
            <person name="Labrenz M."/>
            <person name="Spormann A.M."/>
            <person name="Op Den Camp H."/>
            <person name="Overmann J."/>
            <person name="Amann R."/>
            <person name="Jetten M.S.M."/>
            <person name="Mascher T."/>
            <person name="Medema M.H."/>
            <person name="Devos D.P."/>
            <person name="Kaster A.-K."/>
            <person name="Ovreas L."/>
            <person name="Rohde M."/>
            <person name="Galperin M.Y."/>
            <person name="Jogler C."/>
        </authorList>
    </citation>
    <scope>NUCLEOTIDE SEQUENCE [LARGE SCALE GENOMIC DNA]</scope>
    <source>
        <strain evidence="2 3">CA54</strain>
    </source>
</reference>
<dbReference type="EMBL" id="SJPP01000002">
    <property type="protein sequence ID" value="TWU09520.1"/>
    <property type="molecule type" value="Genomic_DNA"/>
</dbReference>
<keyword evidence="3" id="KW-1185">Reference proteome</keyword>
<dbReference type="RefSeq" id="WP_146373205.1">
    <property type="nucleotide sequence ID" value="NZ_SJPP01000002.1"/>
</dbReference>
<dbReference type="Pfam" id="PF09346">
    <property type="entry name" value="SMI1_KNR4"/>
    <property type="match status" value="1"/>
</dbReference>
<dbReference type="Gene3D" id="3.40.1580.10">
    <property type="entry name" value="SMI1/KNR4-like"/>
    <property type="match status" value="1"/>
</dbReference>
<protein>
    <submittedName>
        <fullName evidence="2">SMI1 / KNR4 family protein</fullName>
    </submittedName>
</protein>
<dbReference type="InterPro" id="IPR037883">
    <property type="entry name" value="Knr4/Smi1-like_sf"/>
</dbReference>
<dbReference type="OrthoDB" id="2875031at2"/>